<evidence type="ECO:0000256" key="5">
    <source>
        <dbReference type="ARBA" id="ARBA00023125"/>
    </source>
</evidence>
<evidence type="ECO:0000313" key="8">
    <source>
        <dbReference type="Proteomes" id="UP000192801"/>
    </source>
</evidence>
<dbReference type="InterPro" id="IPR008571">
    <property type="entry name" value="HerA-like"/>
</dbReference>
<dbReference type="GO" id="GO:0016787">
    <property type="term" value="F:hydrolase activity"/>
    <property type="evidence" value="ECO:0007669"/>
    <property type="project" value="UniProtKB-KW"/>
</dbReference>
<evidence type="ECO:0000256" key="2">
    <source>
        <dbReference type="ARBA" id="ARBA00022801"/>
    </source>
</evidence>
<dbReference type="InterPro" id="IPR002789">
    <property type="entry name" value="HerA_central"/>
</dbReference>
<dbReference type="InterPro" id="IPR033186">
    <property type="entry name" value="HerA_C"/>
</dbReference>
<evidence type="ECO:0000256" key="4">
    <source>
        <dbReference type="ARBA" id="ARBA00022840"/>
    </source>
</evidence>
<dbReference type="GO" id="GO:0003677">
    <property type="term" value="F:DNA binding"/>
    <property type="evidence" value="ECO:0007669"/>
    <property type="project" value="UniProtKB-KW"/>
</dbReference>
<evidence type="ECO:0000256" key="3">
    <source>
        <dbReference type="ARBA" id="ARBA00022806"/>
    </source>
</evidence>
<dbReference type="PANTHER" id="PTHR42957:SF1">
    <property type="entry name" value="HELICASE MJ1565-RELATED"/>
    <property type="match status" value="1"/>
</dbReference>
<proteinExistence type="predicted"/>
<dbReference type="OrthoDB" id="9806951at2"/>
<keyword evidence="4" id="KW-0067">ATP-binding</keyword>
<dbReference type="Pfam" id="PF05872">
    <property type="entry name" value="HerA_C"/>
    <property type="match status" value="1"/>
</dbReference>
<dbReference type="GO" id="GO:0005524">
    <property type="term" value="F:ATP binding"/>
    <property type="evidence" value="ECO:0007669"/>
    <property type="project" value="UniProtKB-KW"/>
</dbReference>
<keyword evidence="6" id="KW-0413">Isomerase</keyword>
<sequence length="623" mass="67875">MVDPTHIADVTNVQGDTITAAVRPEAAPGLTFSKGHAYFVGQVGAYVRIPLGLVDLFAIVVQVGSTAHDEEAISGAVPGRPWLRLELLGEAHRDGSFERGVARYPSIGDRVVLVTANDLSLLYRVEDEAKSLRIGHVANAPHLPALVDVTKLVNRHTAVVGSTGSGKSTTVSAILHGLTASDRFPSSRVLVIDVHGEYGHAFGGSALCLQVDADELAITEGNKHRQQLCLPYWALPFEDFLYLSLGTVDDNSATTIQQMVIESKRTYVRNHPELGLNPNGVTADTPVPFSVRQLWLTLHEMHFATHTVQSNAQTDATRAYATDKSGVPLIGDAESVSPPTFEPTVPSKIFLSGAAINVRRQTNSLGARLRDPRYNFLFRPGKWDVDDSTGEVSSDLGDFLETWLGAKESVVIADLSGVPNQVLQRIVSVLLRLLYEALIWARKLSEGGRERPLLIVLEEAHRYLNDSKDAAGEIVERIVKEGRKFGVGTMIVSQRPSEIRATVLSQIGSFVVLRLSNTSDRTLVRSSLPDNLSGLFDAVPVLRTGEAIITGDIVKLPTRVVIESSNLTRPDSSDPDVVGRRLPGGWDAPRLPQDYADVAWAWRHLTPHSRRVIRTIANNTGEK</sequence>
<keyword evidence="3" id="KW-0347">Helicase</keyword>
<name>A0A1X0D5Q9_9MYCO</name>
<evidence type="ECO:0000313" key="7">
    <source>
        <dbReference type="EMBL" id="ORA67688.1"/>
    </source>
</evidence>
<dbReference type="RefSeq" id="WP_083032130.1">
    <property type="nucleotide sequence ID" value="NZ_AP022618.1"/>
</dbReference>
<gene>
    <name evidence="7" type="ORF">BST26_15370</name>
</gene>
<dbReference type="GO" id="GO:0004386">
    <property type="term" value="F:helicase activity"/>
    <property type="evidence" value="ECO:0007669"/>
    <property type="project" value="UniProtKB-KW"/>
</dbReference>
<comment type="caution">
    <text evidence="7">The sequence shown here is derived from an EMBL/GenBank/DDBJ whole genome shotgun (WGS) entry which is preliminary data.</text>
</comment>
<reference evidence="7 8" key="1">
    <citation type="submission" date="2016-12" db="EMBL/GenBank/DDBJ databases">
        <title>The new phylogeny of genus Mycobacterium.</title>
        <authorList>
            <person name="Tortoli E."/>
            <person name="Trovato A."/>
            <person name="Cirillo D.M."/>
        </authorList>
    </citation>
    <scope>NUCLEOTIDE SEQUENCE [LARGE SCALE GENOMIC DNA]</scope>
    <source>
        <strain evidence="7 8">DSM 45130</strain>
    </source>
</reference>
<dbReference type="EMBL" id="MVHS01000041">
    <property type="protein sequence ID" value="ORA67688.1"/>
    <property type="molecule type" value="Genomic_DNA"/>
</dbReference>
<dbReference type="Pfam" id="PF01935">
    <property type="entry name" value="DUF87"/>
    <property type="match status" value="1"/>
</dbReference>
<keyword evidence="1" id="KW-0547">Nucleotide-binding</keyword>
<dbReference type="STRING" id="444597.BST26_15370"/>
<dbReference type="Gene3D" id="3.40.50.300">
    <property type="entry name" value="P-loop containing nucleotide triphosphate hydrolases"/>
    <property type="match status" value="2"/>
</dbReference>
<dbReference type="AlphaFoldDB" id="A0A1X0D5Q9"/>
<keyword evidence="5" id="KW-0238">DNA-binding</keyword>
<evidence type="ECO:0000256" key="6">
    <source>
        <dbReference type="ARBA" id="ARBA00023235"/>
    </source>
</evidence>
<evidence type="ECO:0000256" key="1">
    <source>
        <dbReference type="ARBA" id="ARBA00022741"/>
    </source>
</evidence>
<dbReference type="CDD" id="cd01127">
    <property type="entry name" value="TrwB_TraG_TraD_VirD4"/>
    <property type="match status" value="1"/>
</dbReference>
<dbReference type="SUPFAM" id="SSF52540">
    <property type="entry name" value="P-loop containing nucleoside triphosphate hydrolases"/>
    <property type="match status" value="1"/>
</dbReference>
<keyword evidence="8" id="KW-1185">Reference proteome</keyword>
<keyword evidence="2" id="KW-0378">Hydrolase</keyword>
<dbReference type="Proteomes" id="UP000192801">
    <property type="component" value="Unassembled WGS sequence"/>
</dbReference>
<protein>
    <submittedName>
        <fullName evidence="7">Uncharacterized protein</fullName>
    </submittedName>
</protein>
<organism evidence="7 8">
    <name type="scientific">Mycolicibacterium insubricum</name>
    <dbReference type="NCBI Taxonomy" id="444597"/>
    <lineage>
        <taxon>Bacteria</taxon>
        <taxon>Bacillati</taxon>
        <taxon>Actinomycetota</taxon>
        <taxon>Actinomycetes</taxon>
        <taxon>Mycobacteriales</taxon>
        <taxon>Mycobacteriaceae</taxon>
        <taxon>Mycolicibacterium</taxon>
    </lineage>
</organism>
<dbReference type="PANTHER" id="PTHR42957">
    <property type="entry name" value="HELICASE MJ1565-RELATED"/>
    <property type="match status" value="1"/>
</dbReference>
<dbReference type="InterPro" id="IPR027417">
    <property type="entry name" value="P-loop_NTPase"/>
</dbReference>
<accession>A0A1X0D5Q9</accession>